<dbReference type="InterPro" id="IPR050955">
    <property type="entry name" value="Plant_Biomass_Hydrol_Est"/>
</dbReference>
<keyword evidence="1" id="KW-0732">Signal</keyword>
<dbReference type="PANTHER" id="PTHR43037">
    <property type="entry name" value="UNNAMED PRODUCT-RELATED"/>
    <property type="match status" value="1"/>
</dbReference>
<evidence type="ECO:0008006" key="4">
    <source>
        <dbReference type="Google" id="ProtNLM"/>
    </source>
</evidence>
<dbReference type="Gene3D" id="3.40.50.1820">
    <property type="entry name" value="alpha/beta hydrolase"/>
    <property type="match status" value="1"/>
</dbReference>
<dbReference type="InterPro" id="IPR010126">
    <property type="entry name" value="Esterase_phb"/>
</dbReference>
<keyword evidence="2" id="KW-0378">Hydrolase</keyword>
<evidence type="ECO:0000313" key="3">
    <source>
        <dbReference type="EMBL" id="CAA6827401.1"/>
    </source>
</evidence>
<dbReference type="Pfam" id="PF10503">
    <property type="entry name" value="Esterase_PHB"/>
    <property type="match status" value="1"/>
</dbReference>
<reference evidence="3" key="1">
    <citation type="submission" date="2020-01" db="EMBL/GenBank/DDBJ databases">
        <authorList>
            <person name="Meier V. D."/>
            <person name="Meier V D."/>
        </authorList>
    </citation>
    <scope>NUCLEOTIDE SEQUENCE</scope>
    <source>
        <strain evidence="3">HLG_WM_MAG_09</strain>
    </source>
</reference>
<dbReference type="InterPro" id="IPR029058">
    <property type="entry name" value="AB_hydrolase_fold"/>
</dbReference>
<dbReference type="EMBL" id="CACVAT010000439">
    <property type="protein sequence ID" value="CAA6827401.1"/>
    <property type="molecule type" value="Genomic_DNA"/>
</dbReference>
<proteinExistence type="predicted"/>
<dbReference type="GO" id="GO:0005576">
    <property type="term" value="C:extracellular region"/>
    <property type="evidence" value="ECO:0007669"/>
    <property type="project" value="InterPro"/>
</dbReference>
<name>A0A6S6TY20_9GAMM</name>
<protein>
    <recommendedName>
        <fullName evidence="4">Poly(3-hydroxybutyrate) depolymerase</fullName>
    </recommendedName>
</protein>
<sequence length="383" mass="42734">MAVPLPEKLRCYLRQAGSWLETKRQFVCARWRGHTTSFYVPADAPEMSPDALDLSDVLDGTVEAMPSVVPELFVAQLKAVAAKAHSTEVLPGQLHERSSVSTGRSWFSHRRDYLVYVPSDYDGREASPVVVVLHGCRQTHQDIRAISGFDAIAERERFIVVYPFVTRYWSPRNRNCWAWWMSQHINAGSGEVEDIARIVQQVQDEFSVDPQRIHITGLSSGAGMAVAALVAHGQLFASGASVAGVAYGESARSVRITPLLMIKYRSLAYIVERMRAQLSIAGRGRLAPLLVVQSEADETVEMQSGLNLRDSWLAVHDVDISEVQHLEGQTRGIRWQYEHYGELVGFLTTEQLPHGWVGGLPGEYSDARGPNISEVIWLYFKDA</sequence>
<dbReference type="SUPFAM" id="SSF53474">
    <property type="entry name" value="alpha/beta-Hydrolases"/>
    <property type="match status" value="1"/>
</dbReference>
<gene>
    <name evidence="3" type="ORF">HELGO_WM19330</name>
</gene>
<dbReference type="AlphaFoldDB" id="A0A6S6TY20"/>
<accession>A0A6S6TY20</accession>
<evidence type="ECO:0000256" key="1">
    <source>
        <dbReference type="ARBA" id="ARBA00022729"/>
    </source>
</evidence>
<dbReference type="PANTHER" id="PTHR43037:SF1">
    <property type="entry name" value="BLL1128 PROTEIN"/>
    <property type="match status" value="1"/>
</dbReference>
<dbReference type="NCBIfam" id="TIGR01840">
    <property type="entry name" value="esterase_phb"/>
    <property type="match status" value="1"/>
</dbReference>
<evidence type="ECO:0000256" key="2">
    <source>
        <dbReference type="ARBA" id="ARBA00022801"/>
    </source>
</evidence>
<organism evidence="3">
    <name type="scientific">uncultured Thiotrichaceae bacterium</name>
    <dbReference type="NCBI Taxonomy" id="298394"/>
    <lineage>
        <taxon>Bacteria</taxon>
        <taxon>Pseudomonadati</taxon>
        <taxon>Pseudomonadota</taxon>
        <taxon>Gammaproteobacteria</taxon>
        <taxon>Thiotrichales</taxon>
        <taxon>Thiotrichaceae</taxon>
        <taxon>environmental samples</taxon>
    </lineage>
</organism>
<dbReference type="GO" id="GO:0016787">
    <property type="term" value="F:hydrolase activity"/>
    <property type="evidence" value="ECO:0007669"/>
    <property type="project" value="UniProtKB-KW"/>
</dbReference>